<evidence type="ECO:0000313" key="5">
    <source>
        <dbReference type="Proteomes" id="UP001472677"/>
    </source>
</evidence>
<evidence type="ECO:0000313" key="2">
    <source>
        <dbReference type="EMBL" id="KAK8515971.1"/>
    </source>
</evidence>
<organism evidence="4 5">
    <name type="scientific">Hibiscus sabdariffa</name>
    <name type="common">roselle</name>
    <dbReference type="NCBI Taxonomy" id="183260"/>
    <lineage>
        <taxon>Eukaryota</taxon>
        <taxon>Viridiplantae</taxon>
        <taxon>Streptophyta</taxon>
        <taxon>Embryophyta</taxon>
        <taxon>Tracheophyta</taxon>
        <taxon>Spermatophyta</taxon>
        <taxon>Magnoliopsida</taxon>
        <taxon>eudicotyledons</taxon>
        <taxon>Gunneridae</taxon>
        <taxon>Pentapetalae</taxon>
        <taxon>rosids</taxon>
        <taxon>malvids</taxon>
        <taxon>Malvales</taxon>
        <taxon>Malvaceae</taxon>
        <taxon>Malvoideae</taxon>
        <taxon>Hibiscus</taxon>
    </lineage>
</organism>
<evidence type="ECO:0000313" key="4">
    <source>
        <dbReference type="EMBL" id="KAK8515975.1"/>
    </source>
</evidence>
<feature type="transmembrane region" description="Helical" evidence="1">
    <location>
        <begin position="78"/>
        <end position="98"/>
    </location>
</feature>
<evidence type="ECO:0000313" key="3">
    <source>
        <dbReference type="EMBL" id="KAK8515973.1"/>
    </source>
</evidence>
<dbReference type="EMBL" id="JBBPBM010000061">
    <property type="protein sequence ID" value="KAK8515971.1"/>
    <property type="molecule type" value="Genomic_DNA"/>
</dbReference>
<dbReference type="Proteomes" id="UP001472677">
    <property type="component" value="Unassembled WGS sequence"/>
</dbReference>
<keyword evidence="1" id="KW-0812">Transmembrane</keyword>
<proteinExistence type="predicted"/>
<reference evidence="4 5" key="1">
    <citation type="journal article" date="2024" name="G3 (Bethesda)">
        <title>Genome assembly of Hibiscus sabdariffa L. provides insights into metabolisms of medicinal natural products.</title>
        <authorList>
            <person name="Kim T."/>
        </authorList>
    </citation>
    <scope>NUCLEOTIDE SEQUENCE [LARGE SCALE GENOMIC DNA]</scope>
    <source>
        <strain evidence="4">TK-2024</strain>
        <tissue evidence="4">Old leaves</tissue>
    </source>
</reference>
<keyword evidence="1" id="KW-1133">Transmembrane helix</keyword>
<evidence type="ECO:0000256" key="1">
    <source>
        <dbReference type="SAM" id="Phobius"/>
    </source>
</evidence>
<accession>A0ABR2C993</accession>
<sequence length="101" mass="11629">MGWYTRYLVLNPSRSWQKYGVGLILLLQMCMVVRDALVLLLITMLLDGIHTTTMGAAMLDGIHHPRAGFLDDGVRKVYMVYARVLRLNFEVFILVFCVHEK</sequence>
<keyword evidence="1" id="KW-0472">Membrane</keyword>
<keyword evidence="5" id="KW-1185">Reference proteome</keyword>
<name>A0ABR2C993_9ROSI</name>
<gene>
    <name evidence="2" type="ORF">V6N12_066809</name>
    <name evidence="3" type="ORF">V6N12_066811</name>
    <name evidence="4" type="ORF">V6N12_066813</name>
</gene>
<dbReference type="EMBL" id="JBBPBM010000061">
    <property type="protein sequence ID" value="KAK8515973.1"/>
    <property type="molecule type" value="Genomic_DNA"/>
</dbReference>
<protein>
    <submittedName>
        <fullName evidence="4">Uncharacterized protein</fullName>
    </submittedName>
</protein>
<dbReference type="EMBL" id="JBBPBM010000061">
    <property type="protein sequence ID" value="KAK8515975.1"/>
    <property type="molecule type" value="Genomic_DNA"/>
</dbReference>
<comment type="caution">
    <text evidence="4">The sequence shown here is derived from an EMBL/GenBank/DDBJ whole genome shotgun (WGS) entry which is preliminary data.</text>
</comment>